<dbReference type="AlphaFoldDB" id="A0A2M7RET3"/>
<accession>A0A2M7RET3</accession>
<gene>
    <name evidence="1" type="ORF">COY67_00825</name>
</gene>
<proteinExistence type="predicted"/>
<evidence type="ECO:0000313" key="1">
    <source>
        <dbReference type="EMBL" id="PIY95258.1"/>
    </source>
</evidence>
<name>A0A2M7RET3_9BACT</name>
<protein>
    <submittedName>
        <fullName evidence="1">Uncharacterized protein</fullName>
    </submittedName>
</protein>
<dbReference type="EMBL" id="PFMC01000020">
    <property type="protein sequence ID" value="PIY95258.1"/>
    <property type="molecule type" value="Genomic_DNA"/>
</dbReference>
<sequence>MNQKIMRVKTLNKILREYPFLYAIKKIWSSDKDTIKIRYANKVIQQDKLFFPATFRDCFPYSSQPRNHVEIFVYCQNHEKQEIFLLGSTDDSKSVTNADIETNIAALVLTHLAEKGFQPTDVDTIAFRYQWYDGGIYKPDFMSDEIQVFKSPIDMSYEEFLGWMSKGGIIPSRHWSDVHVPSHQL</sequence>
<comment type="caution">
    <text evidence="1">The sequence shown here is derived from an EMBL/GenBank/DDBJ whole genome shotgun (WGS) entry which is preliminary data.</text>
</comment>
<reference evidence="2" key="1">
    <citation type="submission" date="2017-09" db="EMBL/GenBank/DDBJ databases">
        <title>Depth-based differentiation of microbial function through sediment-hosted aquifers and enrichment of novel symbionts in the deep terrestrial subsurface.</title>
        <authorList>
            <person name="Probst A.J."/>
            <person name="Ladd B."/>
            <person name="Jarett J.K."/>
            <person name="Geller-Mcgrath D.E."/>
            <person name="Sieber C.M.K."/>
            <person name="Emerson J.B."/>
            <person name="Anantharaman K."/>
            <person name="Thomas B.C."/>
            <person name="Malmstrom R."/>
            <person name="Stieglmeier M."/>
            <person name="Klingl A."/>
            <person name="Woyke T."/>
            <person name="Ryan C.M."/>
            <person name="Banfield J.F."/>
        </authorList>
    </citation>
    <scope>NUCLEOTIDE SEQUENCE [LARGE SCALE GENOMIC DNA]</scope>
</reference>
<evidence type="ECO:0000313" key="2">
    <source>
        <dbReference type="Proteomes" id="UP000228689"/>
    </source>
</evidence>
<dbReference type="Proteomes" id="UP000228689">
    <property type="component" value="Unassembled WGS sequence"/>
</dbReference>
<organism evidence="1 2">
    <name type="scientific">Candidatus Komeilibacteria bacterium CG_4_10_14_0_8_um_filter_37_78</name>
    <dbReference type="NCBI Taxonomy" id="1974471"/>
    <lineage>
        <taxon>Bacteria</taxon>
        <taxon>Candidatus Komeiliibacteriota</taxon>
    </lineage>
</organism>